<sequence>MASLPIGWESDYDGQRWFYKFTASGQIQYHFPTAGDEFPEYVDSSAPAPALAPEERLESQQQMRRHSAIGITLTTPSSTTPSYTISPDDGRPRPRRAVMSATARPISAVWEGDGSDDDQQVFQPENFMYLGPGTYSDVSPLVEEEEEAARRIVAGEILEHPSDNGQNVSADGSKRASPATSAGTTPKMQKDETKDSPPVESVPVSPERAIHKIDGGGTLHELPVPHPQVFDPVGNVAEMPTEITAVARVELHPDPIEMADSSVLAPIEAPVPVASSEQPAAGLPEKFGPAGLRVPQKVRSKDAIGDKKEKIPAERSEPSSNECPAFQPDMPGMGARSRFEQPAQGTMQNGIESSQLPTPGESSQKTSNQGGQETERQKPPVDQEQERHRQSLYIWSPNQLPQRAHSTSQPRTETAKEFKIARKPAGSSGVQKNYLPYVPGKIDVEESSWSTSERRRTIGSSIQREVSLMMASGTSANLDPSTVPCVLAPPRKPSADTTAQPAGPRKAASLPIPGTVATQASAFEQETKQDTTSGFGHPSQPLSQQAVPVPGSSAVTLEQVGSLESKVQNIVPEIPSVLMPAHGQERPPLSREPSPAAQVSDSIGSSVARRRADSDSMSTAAHKTSVLPRQGQQPPYPEEPFYTPSPAQLRSQSYPSAGSHGYPPYRAAPTQGLPSQGPSRDGPRDSWQKQRPLPAPSVHANDAAYSKLSQTARPHSLVGFPSPQRSSSDDQPPAVPEKDRSTAAKPSPSPVRGGYQVATVATGMMPSVRPRAESQPSSFPLQTPSPLEKFRRASLNPALMQGYGEMVFTPSPITSTPGSGPRASTQGPLVPNKLPHRHPPGSYFPVQDASPGATGRPQAPRIESAPKKGRKATSPGLLDGEHPIGYQVSPDGSRLPPAKTKSGSPRITTDRLPATLAEKSACSPPAHLLGRIEEHDESQIGAGHQKVEANDSRPSSTASGSQHSSSSCRSMQRPSLQQIQATTALQMQGPWQQEPGQRHLERPATGPPPRGLVLPRSQVTEGQMSPPVYQTSPHGQISPHSQAPPQGHTITGHYPQQQVPSTVSMDAKIAPQAVHQSAAHVSQPGFASPLGKEKEKKWAKWFQSTKLAPSTAPPEQLAQQPRGPQGWHPSQGSPAASDRPRMHPQRASGPPTGIPTPLGIAQAGHEAVMGQGRHSISGPVSTSTPTSTVAPSGTTAPGQIQLRSPVEQELRPRPLFSQQASGRPGYKEQNAGGHMAAQAPPDIHLLASPPRKWKPFILLPPTLAWLLAFVVETRSHVSRFRNVEQVTKMRRPEPRARAELTPMALDGSNESQNSEAVFAAHQAWFRVDKEARRTDDQEETVTGNEVKIDGGAVHEADGVEAEDLPWKNDSSFVIKTHAVGERSLAPDGAALKQTQTTSTAGLGRKMDASQQTPTQVNADRDYDLFAHLLPASPDEPTQQNSEEQRTLQEGDTGAVIFDHLSDHVRPSSQVSVDAGLEPTRSDWRTTDHTSQLNSNTGYTPYKPQDLPPETPALPTNPFAAKLSVLAPLAGSQLFGQTQQLSSAAKASPTSSRPSPNIFLNSISPNALQTSPLKNRANISSPTDARTSSPPRWHDVPGTLLKDKNGPAVPEDSPAEKASAREELIPESPTLQAAKASVGRQPFAHYVPMKQSQERKTSGGEKPVDLDSDDDDPLTMQEERRKAVEKKRARAEAEMDKISFTRHSRRDSGEHQSRKKRRVYSSGSTFGVDAGTGAGAGADPGAGAGTDLDKSQDVAVIRNSQKLPTASLDMPIASTKATPGEAGGAGDDLEPTHGEPENSGQDREGEDDALDEDMIPATSPIRCPSEGELPRPSAASDPELPTLVEVDADDGRDACGSTADTSSYPPTQRRAPRRKDGGDSPALSSESEGLLVEAGAVAKPRRSARNCLTPHQPRRAREPVMEPTSSLSSLSVTPLPSSTTTPGTQESRAADGRRSAKTVSPASSMNLRKRALRSAIEAETADGVRRASKRVRPSASLLSDSTDELHHSQPPASTFDKSGLPPSRTGRAFRQSITSTHRGHRLFEGMVFALSFLSDSSGQVRESLEGRILQAAGTVVEEGFQELFELSANANATSNTATDDTDCMRLARARASCGFAAVIADGHSRTPKYLQALALGLPCLYPGWITKCLDKGNVVDWEPYLLSAGSSKVLGGAIRSRTLSSYPALGARLADVMEHRRKLLLGQSVLMVVDARKARRPTTQHYRFLVQALGPSLLSRVSTVEQGRDALRQGERRGQPFDWLYVEKSVGTVDDVLLPAPESGPKRRKKVTAGAPVGGMVRVLSDELVKESLVLGRMVEPDDMDP</sequence>
<feature type="region of interest" description="Disordered" evidence="4">
    <location>
        <begin position="807"/>
        <end position="1059"/>
    </location>
</feature>
<evidence type="ECO:0000313" key="7">
    <source>
        <dbReference type="Proteomes" id="UP000076580"/>
    </source>
</evidence>
<feature type="region of interest" description="Disordered" evidence="4">
    <location>
        <begin position="1385"/>
        <end position="1415"/>
    </location>
</feature>
<feature type="region of interest" description="Disordered" evidence="4">
    <location>
        <begin position="1979"/>
        <end position="2026"/>
    </location>
</feature>
<feature type="region of interest" description="Disordered" evidence="4">
    <location>
        <begin position="1074"/>
        <end position="1198"/>
    </location>
</feature>
<dbReference type="RefSeq" id="XP_040661006.1">
    <property type="nucleotide sequence ID" value="XM_040800123.1"/>
</dbReference>
<dbReference type="PANTHER" id="PTHR15321:SF3">
    <property type="entry name" value="TP53-BINDING PROTEIN 1"/>
    <property type="match status" value="1"/>
</dbReference>
<dbReference type="GO" id="GO:0005634">
    <property type="term" value="C:nucleus"/>
    <property type="evidence" value="ECO:0007669"/>
    <property type="project" value="UniProtKB-SubCell"/>
</dbReference>
<feature type="region of interest" description="Disordered" evidence="4">
    <location>
        <begin position="474"/>
        <end position="551"/>
    </location>
</feature>
<protein>
    <recommendedName>
        <fullName evidence="5">BRCT domain-containing protein</fullName>
    </recommendedName>
</protein>
<dbReference type="EMBL" id="LAYC01000001">
    <property type="protein sequence ID" value="KYK61654.1"/>
    <property type="molecule type" value="Genomic_DNA"/>
</dbReference>
<feature type="compositionally biased region" description="Polar residues" evidence="4">
    <location>
        <begin position="516"/>
        <end position="546"/>
    </location>
</feature>
<dbReference type="PANTHER" id="PTHR15321">
    <property type="entry name" value="TUMOR SUPPRESSOR P53-BINDING PROTEIN 1"/>
    <property type="match status" value="1"/>
</dbReference>
<feature type="region of interest" description="Disordered" evidence="4">
    <location>
        <begin position="1479"/>
        <end position="1512"/>
    </location>
</feature>
<feature type="compositionally biased region" description="Polar residues" evidence="4">
    <location>
        <begin position="1956"/>
        <end position="1965"/>
    </location>
</feature>
<evidence type="ECO:0000256" key="4">
    <source>
        <dbReference type="SAM" id="MobiDB-lite"/>
    </source>
</evidence>
<feature type="region of interest" description="Disordered" evidence="4">
    <location>
        <begin position="577"/>
        <end position="787"/>
    </location>
</feature>
<feature type="compositionally biased region" description="Low complexity" evidence="4">
    <location>
        <begin position="74"/>
        <end position="87"/>
    </location>
</feature>
<feature type="region of interest" description="Disordered" evidence="4">
    <location>
        <begin position="74"/>
        <end position="95"/>
    </location>
</feature>
<dbReference type="InterPro" id="IPR047249">
    <property type="entry name" value="BRCT_p53bp1-like_rpt1"/>
</dbReference>
<dbReference type="SMART" id="SM00292">
    <property type="entry name" value="BRCT"/>
    <property type="match status" value="1"/>
</dbReference>
<dbReference type="GO" id="GO:0000077">
    <property type="term" value="P:DNA damage checkpoint signaling"/>
    <property type="evidence" value="ECO:0007669"/>
    <property type="project" value="TreeGrafter"/>
</dbReference>
<feature type="domain" description="BRCT" evidence="5">
    <location>
        <begin position="2037"/>
        <end position="2161"/>
    </location>
</feature>
<gene>
    <name evidence="6" type="ORF">DCS_02797</name>
</gene>
<dbReference type="PROSITE" id="PS50172">
    <property type="entry name" value="BRCT"/>
    <property type="match status" value="1"/>
</dbReference>
<dbReference type="InterPro" id="IPR036420">
    <property type="entry name" value="BRCT_dom_sf"/>
</dbReference>
<feature type="region of interest" description="Disordered" evidence="4">
    <location>
        <begin position="156"/>
        <end position="207"/>
    </location>
</feature>
<accession>A0A151GX22</accession>
<feature type="compositionally biased region" description="Basic and acidic residues" evidence="4">
    <location>
        <begin position="1789"/>
        <end position="1802"/>
    </location>
</feature>
<feature type="compositionally biased region" description="Low complexity" evidence="4">
    <location>
        <begin position="198"/>
        <end position="207"/>
    </location>
</feature>
<keyword evidence="2" id="KW-0227">DNA damage</keyword>
<feature type="compositionally biased region" description="Low complexity" evidence="4">
    <location>
        <begin position="955"/>
        <end position="970"/>
    </location>
</feature>
<dbReference type="STRING" id="98403.A0A151GX22"/>
<feature type="compositionally biased region" description="Polar residues" evidence="4">
    <location>
        <begin position="645"/>
        <end position="656"/>
    </location>
</feature>
<dbReference type="GO" id="GO:0045944">
    <property type="term" value="P:positive regulation of transcription by RNA polymerase II"/>
    <property type="evidence" value="ECO:0007669"/>
    <property type="project" value="TreeGrafter"/>
</dbReference>
<feature type="compositionally biased region" description="Polar residues" evidence="4">
    <location>
        <begin position="178"/>
        <end position="187"/>
    </location>
</feature>
<feature type="compositionally biased region" description="Low complexity" evidence="4">
    <location>
        <begin position="1177"/>
        <end position="1197"/>
    </location>
</feature>
<keyword evidence="7" id="KW-1185">Reference proteome</keyword>
<organism evidence="6 7">
    <name type="scientific">Drechmeria coniospora</name>
    <name type="common">Nematophagous fungus</name>
    <name type="synonym">Meria coniospora</name>
    <dbReference type="NCBI Taxonomy" id="98403"/>
    <lineage>
        <taxon>Eukaryota</taxon>
        <taxon>Fungi</taxon>
        <taxon>Dikarya</taxon>
        <taxon>Ascomycota</taxon>
        <taxon>Pezizomycotina</taxon>
        <taxon>Sordariomycetes</taxon>
        <taxon>Hypocreomycetidae</taxon>
        <taxon>Hypocreales</taxon>
        <taxon>Ophiocordycipitaceae</taxon>
        <taxon>Drechmeria</taxon>
    </lineage>
</organism>
<evidence type="ECO:0000256" key="1">
    <source>
        <dbReference type="ARBA" id="ARBA00004123"/>
    </source>
</evidence>
<dbReference type="GO" id="GO:0042393">
    <property type="term" value="F:histone binding"/>
    <property type="evidence" value="ECO:0007669"/>
    <property type="project" value="TreeGrafter"/>
</dbReference>
<feature type="compositionally biased region" description="Polar residues" evidence="4">
    <location>
        <begin position="972"/>
        <end position="995"/>
    </location>
</feature>
<feature type="compositionally biased region" description="Gly residues" evidence="4">
    <location>
        <begin position="1729"/>
        <end position="1743"/>
    </location>
</feature>
<feature type="compositionally biased region" description="Polar residues" evidence="4">
    <location>
        <begin position="396"/>
        <end position="412"/>
    </location>
</feature>
<dbReference type="GeneID" id="63715440"/>
<evidence type="ECO:0000259" key="5">
    <source>
        <dbReference type="PROSITE" id="PS50172"/>
    </source>
</evidence>
<feature type="compositionally biased region" description="Low complexity" evidence="4">
    <location>
        <begin position="1922"/>
        <end position="1941"/>
    </location>
</feature>
<keyword evidence="3" id="KW-0539">Nucleus</keyword>
<feature type="compositionally biased region" description="Basic and acidic residues" evidence="4">
    <location>
        <begin position="1689"/>
        <end position="1698"/>
    </location>
</feature>
<feature type="compositionally biased region" description="Polar residues" evidence="4">
    <location>
        <begin position="343"/>
        <end position="372"/>
    </location>
</feature>
<dbReference type="Proteomes" id="UP000076580">
    <property type="component" value="Chromosome 01"/>
</dbReference>
<comment type="subcellular location">
    <subcellularLocation>
        <location evidence="1">Nucleus</location>
    </subcellularLocation>
</comment>
<evidence type="ECO:0000313" key="6">
    <source>
        <dbReference type="EMBL" id="KYK61654.1"/>
    </source>
</evidence>
<dbReference type="InterPro" id="IPR001357">
    <property type="entry name" value="BRCT_dom"/>
</dbReference>
<feature type="compositionally biased region" description="Basic and acidic residues" evidence="4">
    <location>
        <begin position="188"/>
        <end position="197"/>
    </location>
</feature>
<feature type="region of interest" description="Disordered" evidence="4">
    <location>
        <begin position="1540"/>
        <end position="1967"/>
    </location>
</feature>
<evidence type="ECO:0000256" key="2">
    <source>
        <dbReference type="ARBA" id="ARBA00022763"/>
    </source>
</evidence>
<proteinExistence type="predicted"/>
<feature type="compositionally biased region" description="Polar residues" evidence="4">
    <location>
        <begin position="774"/>
        <end position="785"/>
    </location>
</feature>
<feature type="compositionally biased region" description="Basic and acidic residues" evidence="4">
    <location>
        <begin position="1651"/>
        <end position="1664"/>
    </location>
</feature>
<feature type="compositionally biased region" description="Acidic residues" evidence="4">
    <location>
        <begin position="1803"/>
        <end position="1813"/>
    </location>
</feature>
<name>A0A151GX22_DRECN</name>
<feature type="compositionally biased region" description="Polar residues" evidence="4">
    <location>
        <begin position="1017"/>
        <end position="1044"/>
    </location>
</feature>
<feature type="compositionally biased region" description="Low complexity" evidence="4">
    <location>
        <begin position="1149"/>
        <end position="1160"/>
    </location>
</feature>
<feature type="compositionally biased region" description="Basic and acidic residues" evidence="4">
    <location>
        <begin position="373"/>
        <end position="389"/>
    </location>
</feature>
<feature type="compositionally biased region" description="Low complexity" evidence="4">
    <location>
        <begin position="721"/>
        <end position="732"/>
    </location>
</feature>
<feature type="compositionally biased region" description="Basic and acidic residues" evidence="4">
    <location>
        <begin position="1613"/>
        <end position="1623"/>
    </location>
</feature>
<reference evidence="6 7" key="1">
    <citation type="journal article" date="2016" name="Sci. Rep.">
        <title>Insights into Adaptations to a Near-Obligate Nematode Endoparasitic Lifestyle from the Finished Genome of Drechmeria coniospora.</title>
        <authorList>
            <person name="Zhang L."/>
            <person name="Zhou Z."/>
            <person name="Guo Q."/>
            <person name="Fokkens L."/>
            <person name="Miskei M."/>
            <person name="Pocsi I."/>
            <person name="Zhang W."/>
            <person name="Chen M."/>
            <person name="Wang L."/>
            <person name="Sun Y."/>
            <person name="Donzelli B.G."/>
            <person name="Gibson D.M."/>
            <person name="Nelson D.R."/>
            <person name="Luo J.G."/>
            <person name="Rep M."/>
            <person name="Liu H."/>
            <person name="Yang S."/>
            <person name="Wang J."/>
            <person name="Krasnoff S.B."/>
            <person name="Xu Y."/>
            <person name="Molnar I."/>
            <person name="Lin M."/>
        </authorList>
    </citation>
    <scope>NUCLEOTIDE SEQUENCE [LARGE SCALE GENOMIC DNA]</scope>
    <source>
        <strain evidence="6 7">ARSEF 6962</strain>
    </source>
</reference>
<comment type="caution">
    <text evidence="6">The sequence shown here is derived from an EMBL/GenBank/DDBJ whole genome shotgun (WGS) entry which is preliminary data.</text>
</comment>
<dbReference type="SUPFAM" id="SSF52113">
    <property type="entry name" value="BRCT domain"/>
    <property type="match status" value="1"/>
</dbReference>
<feature type="region of interest" description="Disordered" evidence="4">
    <location>
        <begin position="282"/>
        <end position="435"/>
    </location>
</feature>
<dbReference type="InterPro" id="IPR047252">
    <property type="entry name" value="TP53BP1-like"/>
</dbReference>
<feature type="compositionally biased region" description="Polar residues" evidence="4">
    <location>
        <begin position="1488"/>
        <end position="1498"/>
    </location>
</feature>
<evidence type="ECO:0000256" key="3">
    <source>
        <dbReference type="ARBA" id="ARBA00023242"/>
    </source>
</evidence>
<feature type="compositionally biased region" description="Basic and acidic residues" evidence="4">
    <location>
        <begin position="299"/>
        <end position="317"/>
    </location>
</feature>
<feature type="compositionally biased region" description="Low complexity" evidence="4">
    <location>
        <begin position="809"/>
        <end position="821"/>
    </location>
</feature>
<feature type="compositionally biased region" description="Polar residues" evidence="4">
    <location>
        <begin position="1540"/>
        <end position="1589"/>
    </location>
</feature>
<dbReference type="Gene3D" id="3.40.50.10190">
    <property type="entry name" value="BRCT domain"/>
    <property type="match status" value="1"/>
</dbReference>
<dbReference type="CDD" id="cd17745">
    <property type="entry name" value="BRCT_p53bp1_rpt1"/>
    <property type="match status" value="1"/>
</dbReference>
<dbReference type="InParanoid" id="A0A151GX22"/>